<sequence>MNKLTILGNTHPIIGQKEMYSIVSLTNTGLGLSHQPFGELIKTPKREWDVMIQTKTGWRKANNNKEGDRVPYTFGQKSLKYKGIKIVVRQGEDYGELIIHPQRAKEQRISKVELLDVNYQKIPKGKKISYKDTIIARAYCIEMFNMPISFTLWEDDANGEGHNPMINGLNRINLIPVFDTVNEDGIAQVSFRLPEYTLAVQIANARTGLGDKDEGATHEYYVTADAVESHIQKASANVNVINPTYNPLPTRKREMPKVQIPPPIKPEIVPAKPKPEMDSPKFPITPGGKNREDLEGKLLSAEFVDENGKRLHSSRVGTLVFLKILAKDMKNKKVKIKIWEEDNFLWTHDLIFEKDLVLVGDTNFTWVHLTRKLFDKAKDGGTDSSRQDYFIEVIYRETSVKSAVMPVTLDAPQTQVPKTMSGTVVDNKQEEAKCPNCNKDITLQQIKSICVSKRNKNGKEICLISDDKFITEALPFLNKYRKTVGLNTCVSKAHFLAQLSQESKFYELQERFKYSDPERMRKLFYSYFKQVGNLEQQTKEAKRLSEMSFNKEKWPEVASAIYGKTHPLGKKHVLPDDGWRYSGKGFKQITWKDNYELLESYTKNNFEVDVQWVNRDYPFNLRLKSFDAIISALAYWGYYKINLIATENSSNCVKQVTSKINSKLEGLDERIRYFSKAVDILQVEKCRLKGRINESKEKGTVVIVSGTDTKVEKDPFRPNEFSWLMYKTSVFRNMSLKTYYELEKNNQLPDADYITYLSRDTHQTSTSKGEILEHSNKRFGKYNEIPPGEYYLVPGVTGQKYKIYVIDSESKSAADENGIDGPDGSRGGVALHHYCPRFSVGCFTFNSGNDKSPIQKLIDNLPDLPINDTKPVRFIVKPRKVKETTWGNSSYGTKKWIGI</sequence>
<dbReference type="SUPFAM" id="SSF53955">
    <property type="entry name" value="Lysozyme-like"/>
    <property type="match status" value="1"/>
</dbReference>
<keyword evidence="3" id="KW-1185">Reference proteome</keyword>
<dbReference type="AlphaFoldDB" id="A0A3M7LA25"/>
<dbReference type="InterPro" id="IPR023346">
    <property type="entry name" value="Lysozyme-like_dom_sf"/>
</dbReference>
<organism evidence="2 3">
    <name type="scientific">Chryseobacterium nematophagum</name>
    <dbReference type="NCBI Taxonomy" id="2305228"/>
    <lineage>
        <taxon>Bacteria</taxon>
        <taxon>Pseudomonadati</taxon>
        <taxon>Bacteroidota</taxon>
        <taxon>Flavobacteriia</taxon>
        <taxon>Flavobacteriales</taxon>
        <taxon>Weeksellaceae</taxon>
        <taxon>Chryseobacterium group</taxon>
        <taxon>Chryseobacterium</taxon>
    </lineage>
</organism>
<dbReference type="RefSeq" id="WP_122546716.1">
    <property type="nucleotide sequence ID" value="NZ_QWIV01000013.1"/>
</dbReference>
<feature type="region of interest" description="Disordered" evidence="1">
    <location>
        <begin position="247"/>
        <end position="277"/>
    </location>
</feature>
<gene>
    <name evidence="2" type="ORF">D1632_08150</name>
</gene>
<name>A0A3M7LA25_9FLAO</name>
<dbReference type="Proteomes" id="UP000267524">
    <property type="component" value="Unassembled WGS sequence"/>
</dbReference>
<accession>A0A3M7LA25</accession>
<evidence type="ECO:0000256" key="1">
    <source>
        <dbReference type="SAM" id="MobiDB-lite"/>
    </source>
</evidence>
<evidence type="ECO:0000313" key="3">
    <source>
        <dbReference type="Proteomes" id="UP000267524"/>
    </source>
</evidence>
<reference evidence="2 3" key="1">
    <citation type="submission" date="2018-08" db="EMBL/GenBank/DDBJ databases">
        <title>Chryseobacterium nematophagum: a novel matrix digesting pathogen of nematodes.</title>
        <authorList>
            <person name="Page A."/>
            <person name="Roberts M."/>
            <person name="Felix M.-A."/>
            <person name="Weir W."/>
        </authorList>
    </citation>
    <scope>NUCLEOTIDE SEQUENCE [LARGE SCALE GENOMIC DNA]</scope>
    <source>
        <strain evidence="2 3">JUb275</strain>
    </source>
</reference>
<comment type="caution">
    <text evidence="2">The sequence shown here is derived from an EMBL/GenBank/DDBJ whole genome shotgun (WGS) entry which is preliminary data.</text>
</comment>
<protein>
    <submittedName>
        <fullName evidence="2">Uncharacterized protein</fullName>
    </submittedName>
</protein>
<proteinExistence type="predicted"/>
<dbReference type="Gene3D" id="1.10.530.10">
    <property type="match status" value="1"/>
</dbReference>
<dbReference type="EMBL" id="QWIV01000013">
    <property type="protein sequence ID" value="RMZ59593.1"/>
    <property type="molecule type" value="Genomic_DNA"/>
</dbReference>
<evidence type="ECO:0000313" key="2">
    <source>
        <dbReference type="EMBL" id="RMZ59593.1"/>
    </source>
</evidence>